<gene>
    <name evidence="1" type="ORF">UFOPK1392_01603</name>
</gene>
<accession>A0A6J5YD71</accession>
<proteinExistence type="predicted"/>
<evidence type="ECO:0000313" key="1">
    <source>
        <dbReference type="EMBL" id="CAB4323843.1"/>
    </source>
</evidence>
<dbReference type="EMBL" id="CAEMXZ010000077">
    <property type="protein sequence ID" value="CAB4323843.1"/>
    <property type="molecule type" value="Genomic_DNA"/>
</dbReference>
<name>A0A6J5YD71_9ZZZZ</name>
<reference evidence="1" key="1">
    <citation type="submission" date="2020-05" db="EMBL/GenBank/DDBJ databases">
        <authorList>
            <person name="Chiriac C."/>
            <person name="Salcher M."/>
            <person name="Ghai R."/>
            <person name="Kavagutti S V."/>
        </authorList>
    </citation>
    <scope>NUCLEOTIDE SEQUENCE</scope>
</reference>
<organism evidence="1">
    <name type="scientific">freshwater metagenome</name>
    <dbReference type="NCBI Taxonomy" id="449393"/>
    <lineage>
        <taxon>unclassified sequences</taxon>
        <taxon>metagenomes</taxon>
        <taxon>ecological metagenomes</taxon>
    </lineage>
</organism>
<sequence length="150" mass="16189">MATVEGQIDVLGDSIRRSGGENMAAECRGIGNNVEISTSNPHQARTFRRERPVQCNVGLTDDDHGIGFDDPGLFRGDGSAPVPQPVGVITPDVGDDCHVSVTDIRCVVTSEQTNFHNGNIDGILCEPEKGASREEFEIRGLHSRQWGKSC</sequence>
<protein>
    <submittedName>
        <fullName evidence="1">Unannotated protein</fullName>
    </submittedName>
</protein>
<dbReference type="AlphaFoldDB" id="A0A6J5YD71"/>